<evidence type="ECO:0000313" key="3">
    <source>
        <dbReference type="EMBL" id="KNE69302.1"/>
    </source>
</evidence>
<sequence length="423" mass="44811">MLTTADLSPEMRDAVGTIVVSSQHLLRVVDDVRLLSNLDGANVEITVQPMSITDVLAHMVTRVRPIAQDKNVSVQVDDRIQHKWYDGDLRATAHIVGSLVELMIRNTPDRAGVHVEARATPLDSSRKRLSFRVAHVFLDSRAEAAARTTQGMLELGTALPHTLSTKKELLSTDRVLMCVAKRLAHLVAGVILPFSEDDPHAIQFEVVAARTGPPEIHVRQNSNELDTYAPNAGGDNRSIAGSASSASPAPSPVMPNHHLSPVLAMRGKDPAAAAAAAAATTEIPAPAVSTTPKSSPPPLPAPAGSSSSRRTSSSARTPPEAVAAVAAVESMVPVAETTAAGPATPLEPVRPAELWVCPPDHVLVPPKTPAERAILVVEDDTINQRIIRALLRNSGTRPSFSRRTAPTRSSTTMTCATNPAISM</sequence>
<organism evidence="3 4">
    <name type="scientific">Allomyces macrogynus (strain ATCC 38327)</name>
    <name type="common">Allomyces javanicus var. macrogynus</name>
    <dbReference type="NCBI Taxonomy" id="578462"/>
    <lineage>
        <taxon>Eukaryota</taxon>
        <taxon>Fungi</taxon>
        <taxon>Fungi incertae sedis</taxon>
        <taxon>Blastocladiomycota</taxon>
        <taxon>Blastocladiomycetes</taxon>
        <taxon>Blastocladiales</taxon>
        <taxon>Blastocladiaceae</taxon>
        <taxon>Allomyces</taxon>
    </lineage>
</organism>
<protein>
    <recommendedName>
        <fullName evidence="5">Response regulatory domain-containing protein</fullName>
    </recommendedName>
</protein>
<keyword evidence="4" id="KW-1185">Reference proteome</keyword>
<accession>A0A0L0T3J1</accession>
<evidence type="ECO:0000256" key="1">
    <source>
        <dbReference type="ARBA" id="ARBA00022553"/>
    </source>
</evidence>
<reference evidence="3 4" key="1">
    <citation type="submission" date="2009-11" db="EMBL/GenBank/DDBJ databases">
        <title>Annotation of Allomyces macrogynus ATCC 38327.</title>
        <authorList>
            <consortium name="The Broad Institute Genome Sequencing Platform"/>
            <person name="Russ C."/>
            <person name="Cuomo C."/>
            <person name="Burger G."/>
            <person name="Gray M.W."/>
            <person name="Holland P.W.H."/>
            <person name="King N."/>
            <person name="Lang F.B.F."/>
            <person name="Roger A.J."/>
            <person name="Ruiz-Trillo I."/>
            <person name="Young S.K."/>
            <person name="Zeng Q."/>
            <person name="Gargeya S."/>
            <person name="Fitzgerald M."/>
            <person name="Haas B."/>
            <person name="Abouelleil A."/>
            <person name="Alvarado L."/>
            <person name="Arachchi H.M."/>
            <person name="Berlin A."/>
            <person name="Chapman S.B."/>
            <person name="Gearin G."/>
            <person name="Goldberg J."/>
            <person name="Griggs A."/>
            <person name="Gujja S."/>
            <person name="Hansen M."/>
            <person name="Heiman D."/>
            <person name="Howarth C."/>
            <person name="Larimer J."/>
            <person name="Lui A."/>
            <person name="MacDonald P.J.P."/>
            <person name="McCowen C."/>
            <person name="Montmayeur A."/>
            <person name="Murphy C."/>
            <person name="Neiman D."/>
            <person name="Pearson M."/>
            <person name="Priest M."/>
            <person name="Roberts A."/>
            <person name="Saif S."/>
            <person name="Shea T."/>
            <person name="Sisk P."/>
            <person name="Stolte C."/>
            <person name="Sykes S."/>
            <person name="Wortman J."/>
            <person name="Nusbaum C."/>
            <person name="Birren B."/>
        </authorList>
    </citation>
    <scope>NUCLEOTIDE SEQUENCE [LARGE SCALE GENOMIC DNA]</scope>
    <source>
        <strain evidence="3 4">ATCC 38327</strain>
    </source>
</reference>
<evidence type="ECO:0000313" key="4">
    <source>
        <dbReference type="Proteomes" id="UP000054350"/>
    </source>
</evidence>
<evidence type="ECO:0000256" key="2">
    <source>
        <dbReference type="SAM" id="MobiDB-lite"/>
    </source>
</evidence>
<dbReference type="InterPro" id="IPR036890">
    <property type="entry name" value="HATPase_C_sf"/>
</dbReference>
<name>A0A0L0T3J1_ALLM3</name>
<feature type="compositionally biased region" description="Low complexity" evidence="2">
    <location>
        <begin position="302"/>
        <end position="321"/>
    </location>
</feature>
<dbReference type="Gene3D" id="3.30.565.10">
    <property type="entry name" value="Histidine kinase-like ATPase, C-terminal domain"/>
    <property type="match status" value="1"/>
</dbReference>
<dbReference type="PANTHER" id="PTHR43719:SF28">
    <property type="entry name" value="PEROXIDE STRESS-ACTIVATED HISTIDINE KINASE MAK1-RELATED"/>
    <property type="match status" value="1"/>
</dbReference>
<dbReference type="AlphaFoldDB" id="A0A0L0T3J1"/>
<gene>
    <name evidence="3" type="ORF">AMAG_13681</name>
</gene>
<dbReference type="Proteomes" id="UP000054350">
    <property type="component" value="Unassembled WGS sequence"/>
</dbReference>
<reference evidence="4" key="2">
    <citation type="submission" date="2009-11" db="EMBL/GenBank/DDBJ databases">
        <title>The Genome Sequence of Allomyces macrogynus strain ATCC 38327.</title>
        <authorList>
            <consortium name="The Broad Institute Genome Sequencing Platform"/>
            <person name="Russ C."/>
            <person name="Cuomo C."/>
            <person name="Shea T."/>
            <person name="Young S.K."/>
            <person name="Zeng Q."/>
            <person name="Koehrsen M."/>
            <person name="Haas B."/>
            <person name="Borodovsky M."/>
            <person name="Guigo R."/>
            <person name="Alvarado L."/>
            <person name="Berlin A."/>
            <person name="Borenstein D."/>
            <person name="Chen Z."/>
            <person name="Engels R."/>
            <person name="Freedman E."/>
            <person name="Gellesch M."/>
            <person name="Goldberg J."/>
            <person name="Griggs A."/>
            <person name="Gujja S."/>
            <person name="Heiman D."/>
            <person name="Hepburn T."/>
            <person name="Howarth C."/>
            <person name="Jen D."/>
            <person name="Larson L."/>
            <person name="Lewis B."/>
            <person name="Mehta T."/>
            <person name="Park D."/>
            <person name="Pearson M."/>
            <person name="Roberts A."/>
            <person name="Saif S."/>
            <person name="Shenoy N."/>
            <person name="Sisk P."/>
            <person name="Stolte C."/>
            <person name="Sykes S."/>
            <person name="Walk T."/>
            <person name="White J."/>
            <person name="Yandava C."/>
            <person name="Burger G."/>
            <person name="Gray M.W."/>
            <person name="Holland P.W.H."/>
            <person name="King N."/>
            <person name="Lang F.B.F."/>
            <person name="Roger A.J."/>
            <person name="Ruiz-Trillo I."/>
            <person name="Lander E."/>
            <person name="Nusbaum C."/>
        </authorList>
    </citation>
    <scope>NUCLEOTIDE SEQUENCE [LARGE SCALE GENOMIC DNA]</scope>
    <source>
        <strain evidence="4">ATCC 38327</strain>
    </source>
</reference>
<proteinExistence type="predicted"/>
<dbReference type="VEuPathDB" id="FungiDB:AMAG_13681"/>
<keyword evidence="1" id="KW-0597">Phosphoprotein</keyword>
<feature type="region of interest" description="Disordered" evidence="2">
    <location>
        <begin position="286"/>
        <end position="321"/>
    </location>
</feature>
<dbReference type="PANTHER" id="PTHR43719">
    <property type="entry name" value="TWO-COMPONENT HISTIDINE KINASE"/>
    <property type="match status" value="1"/>
</dbReference>
<dbReference type="InterPro" id="IPR050956">
    <property type="entry name" value="2C_system_His_kinase"/>
</dbReference>
<dbReference type="OrthoDB" id="60033at2759"/>
<evidence type="ECO:0008006" key="5">
    <source>
        <dbReference type="Google" id="ProtNLM"/>
    </source>
</evidence>
<feature type="region of interest" description="Disordered" evidence="2">
    <location>
        <begin position="215"/>
        <end position="259"/>
    </location>
</feature>
<dbReference type="EMBL" id="GG745360">
    <property type="protein sequence ID" value="KNE69302.1"/>
    <property type="molecule type" value="Genomic_DNA"/>
</dbReference>